<dbReference type="Proteomes" id="UP000051487">
    <property type="component" value="Unassembled WGS sequence"/>
</dbReference>
<feature type="repeat" description="ANK" evidence="1">
    <location>
        <begin position="757"/>
        <end position="798"/>
    </location>
</feature>
<evidence type="ECO:0000313" key="4">
    <source>
        <dbReference type="EMBL" id="GAQ03116.1"/>
    </source>
</evidence>
<dbReference type="GO" id="GO:0005737">
    <property type="term" value="C:cytoplasm"/>
    <property type="evidence" value="ECO:0007669"/>
    <property type="project" value="TreeGrafter"/>
</dbReference>
<dbReference type="AlphaFoldDB" id="A0AAN4PBP8"/>
<comment type="caution">
    <text evidence="4">The sequence shown here is derived from an EMBL/GenBank/DDBJ whole genome shotgun (WGS) entry which is preliminary data.</text>
</comment>
<dbReference type="PROSITE" id="PS50297">
    <property type="entry name" value="ANK_REP_REGION"/>
    <property type="match status" value="2"/>
</dbReference>
<keyword evidence="1" id="KW-0040">ANK repeat</keyword>
<dbReference type="SMART" id="SM00248">
    <property type="entry name" value="ANK"/>
    <property type="match status" value="3"/>
</dbReference>
<dbReference type="PROSITE" id="PS50088">
    <property type="entry name" value="ANK_REPEAT"/>
    <property type="match status" value="3"/>
</dbReference>
<feature type="compositionally biased region" description="Polar residues" evidence="2">
    <location>
        <begin position="61"/>
        <end position="76"/>
    </location>
</feature>
<feature type="repeat" description="ANK" evidence="1">
    <location>
        <begin position="819"/>
        <end position="851"/>
    </location>
</feature>
<dbReference type="InterPro" id="IPR036770">
    <property type="entry name" value="Ankyrin_rpt-contain_sf"/>
</dbReference>
<evidence type="ECO:0000259" key="3">
    <source>
        <dbReference type="SMART" id="SM00460"/>
    </source>
</evidence>
<dbReference type="EMBL" id="BCLY01000001">
    <property type="protein sequence ID" value="GAQ03116.1"/>
    <property type="molecule type" value="Genomic_DNA"/>
</dbReference>
<proteinExistence type="predicted"/>
<organism evidence="4 5">
    <name type="scientific">Aspergillus lentulus</name>
    <dbReference type="NCBI Taxonomy" id="293939"/>
    <lineage>
        <taxon>Eukaryota</taxon>
        <taxon>Fungi</taxon>
        <taxon>Dikarya</taxon>
        <taxon>Ascomycota</taxon>
        <taxon>Pezizomycotina</taxon>
        <taxon>Eurotiomycetes</taxon>
        <taxon>Eurotiomycetidae</taxon>
        <taxon>Eurotiales</taxon>
        <taxon>Aspergillaceae</taxon>
        <taxon>Aspergillus</taxon>
        <taxon>Aspergillus subgen. Fumigati</taxon>
    </lineage>
</organism>
<protein>
    <recommendedName>
        <fullName evidence="3">Transglutaminase-like domain-containing protein</fullName>
    </recommendedName>
</protein>
<accession>A0AAN4PBP8</accession>
<feature type="region of interest" description="Disordered" evidence="2">
    <location>
        <begin position="27"/>
        <end position="290"/>
    </location>
</feature>
<dbReference type="InterPro" id="IPR052557">
    <property type="entry name" value="CAP/Cytokinesis_protein"/>
</dbReference>
<sequence length="877" mass="95161">MAEEPPVLTIQERIKALKLAGSQPTPFLRAQTINNPPASGHGSVIERSVIGNEPAAPPTQAPRSPSTRPSITQKSNAPPPLPTRKASNQQLAPSLPPRRPSVNSIESAASDTSRSTVSTSVGRPVPGRSSSSSEAGNVRTVRAPRYDEAELPVLPPRREEAKSPKAPPRPKPTTTQSRDSLPPPLPSIREPPSVPSARPALPIRRASSNVNLKNGDAAPRPPPRVPSRDSQGQSASAEGEGKPARKLPPPPPSGSALGKLHQSGFGGLNKIAHSTLNGAPPPIPIASKPEKPDLSKLLATKPRVQPNTTTTEPTAMCLKCRDFSGPDSHAARFPRETLPTHDLAWLARELTAPFPSPTDKARALFTWCHHNICYDADAFFNNCVKPSTPASTLASGVAVCEGYAGLFAALAAHAGLEAIVIGGHGKGYGYHALGPGQSIPPYSAGHAWNAVRIDNGQWKLIDVCWGAGVVQGPGQPYKKLFNPAMFTMTNEEFSVKHYPENPEHHFRDDGRPGMSWEQYITMDPEVPFGIERPRTFDVQSHFINERSFLPAAKQISVYQPGPLRFQFGLICEHFTLERHGKIKPSLFLLWTHGLDGRKDELIPFAYIRGSGPECWYIDIEDPRTLGAPGQKLQLAALTEFGDRKDCRGISVDEYKAHVGRGASCCVADIHLRNLYGETVLYEAAYHSPLPVVQALVQAGADLHARSKTGRVIHRAAEAGRVDTVQWILTDRYFTINMSGAHGWTPLHYAALADQRSGGHTALHYAARSERNETGKWKDDATLVCALIEYGADVNLAADARWPSVSGESRDELLFHEQLELVYPIHCAVLSITLSRVKALLEAGADINARTSVWQYSSRPGCAERATRDDSLSPSQWC</sequence>
<feature type="domain" description="Transglutaminase-like" evidence="3">
    <location>
        <begin position="392"/>
        <end position="465"/>
    </location>
</feature>
<dbReference type="Gene3D" id="1.25.40.20">
    <property type="entry name" value="Ankyrin repeat-containing domain"/>
    <property type="match status" value="2"/>
</dbReference>
<dbReference type="InterPro" id="IPR002931">
    <property type="entry name" value="Transglutaminase-like"/>
</dbReference>
<dbReference type="Pfam" id="PF00023">
    <property type="entry name" value="Ank"/>
    <property type="match status" value="1"/>
</dbReference>
<dbReference type="SMART" id="SM00460">
    <property type="entry name" value="TGc"/>
    <property type="match status" value="1"/>
</dbReference>
<dbReference type="SUPFAM" id="SSF54001">
    <property type="entry name" value="Cysteine proteinases"/>
    <property type="match status" value="1"/>
</dbReference>
<feature type="repeat" description="ANK" evidence="1">
    <location>
        <begin position="675"/>
        <end position="707"/>
    </location>
</feature>
<reference evidence="4 5" key="1">
    <citation type="submission" date="2015-11" db="EMBL/GenBank/DDBJ databases">
        <title>Aspergillus lentulus strain IFM 54703T.</title>
        <authorList>
            <person name="Kusuya Y."/>
            <person name="Sakai K."/>
            <person name="Kamei K."/>
            <person name="Takahashi H."/>
            <person name="Yaguchi T."/>
        </authorList>
    </citation>
    <scope>NUCLEOTIDE SEQUENCE [LARGE SCALE GENOMIC DNA]</scope>
    <source>
        <strain evidence="4 5">IFM 54703</strain>
    </source>
</reference>
<feature type="compositionally biased region" description="Low complexity" evidence="2">
    <location>
        <begin position="107"/>
        <end position="133"/>
    </location>
</feature>
<dbReference type="InterPro" id="IPR038765">
    <property type="entry name" value="Papain-like_cys_pep_sf"/>
</dbReference>
<name>A0AAN4PBP8_ASPLE</name>
<dbReference type="Pfam" id="PF12796">
    <property type="entry name" value="Ank_2"/>
    <property type="match status" value="1"/>
</dbReference>
<evidence type="ECO:0000256" key="2">
    <source>
        <dbReference type="SAM" id="MobiDB-lite"/>
    </source>
</evidence>
<dbReference type="PRINTS" id="PR01415">
    <property type="entry name" value="ANKYRIN"/>
</dbReference>
<dbReference type="InterPro" id="IPR002110">
    <property type="entry name" value="Ankyrin_rpt"/>
</dbReference>
<dbReference type="Pfam" id="PF01841">
    <property type="entry name" value="Transglut_core"/>
    <property type="match status" value="1"/>
</dbReference>
<evidence type="ECO:0000256" key="1">
    <source>
        <dbReference type="PROSITE-ProRule" id="PRU00023"/>
    </source>
</evidence>
<evidence type="ECO:0000313" key="5">
    <source>
        <dbReference type="Proteomes" id="UP000051487"/>
    </source>
</evidence>
<dbReference type="PANTHER" id="PTHR46333">
    <property type="entry name" value="CYTOKINESIS PROTEIN 3"/>
    <property type="match status" value="1"/>
</dbReference>
<dbReference type="SUPFAM" id="SSF48403">
    <property type="entry name" value="Ankyrin repeat"/>
    <property type="match status" value="1"/>
</dbReference>
<dbReference type="PANTHER" id="PTHR46333:SF5">
    <property type="entry name" value="TRANSGLUTAMINASE-LIKE DOMAIN-CONTAINING PROTEIN"/>
    <property type="match status" value="1"/>
</dbReference>
<dbReference type="Gene3D" id="3.10.620.30">
    <property type="match status" value="1"/>
</dbReference>
<gene>
    <name evidence="4" type="ORF">ALT_0437</name>
</gene>